<evidence type="ECO:0000313" key="3">
    <source>
        <dbReference type="Proteomes" id="UP000185511"/>
    </source>
</evidence>
<dbReference type="AlphaFoldDB" id="A0AAC9PPV8"/>
<accession>A0AAC9PPV8</accession>
<dbReference type="RefSeq" id="WP_083682825.1">
    <property type="nucleotide sequence ID" value="NZ_CP016076.1"/>
</dbReference>
<proteinExistence type="predicted"/>
<sequence>MNIPDTTERAPGEPGTRSSNAEAAPSALPARMLTWQGADGGRLESARVLISGRRLRALGQIIVAGTDVAPAVTVSYELHLDDRGGVRRLLVHSVTAEEERHLSISHSHEGIWLVDRGDNLTAGEQRVERTELDGAVDIDLAGSALFATMPINRLGLRAEAGAHDVPMAFVSLPDLAVEPVRRRYELVRADDTATVVALTSGGNTVEVVVDADGFSLDHPGLARRI</sequence>
<keyword evidence="3" id="KW-1185">Reference proteome</keyword>
<gene>
    <name evidence="2" type="ORF">UA74_00835</name>
</gene>
<evidence type="ECO:0000313" key="2">
    <source>
        <dbReference type="EMBL" id="APU12261.1"/>
    </source>
</evidence>
<reference evidence="3" key="1">
    <citation type="submission" date="2016-06" db="EMBL/GenBank/DDBJ databases">
        <title>Complete genome sequence of Actinoalloteichus fjordicus DSM 46855 (=ADI127-17), type strain of the new species Actinoalloteichus fjordicus.</title>
        <authorList>
            <person name="Ruckert C."/>
            <person name="Nouioui I."/>
            <person name="Willmese J."/>
            <person name="van Wezel G."/>
            <person name="Klenk H.-P."/>
            <person name="Kalinowski J."/>
            <person name="Zotchev S.B."/>
        </authorList>
    </citation>
    <scope>NUCLEOTIDE SEQUENCE [LARGE SCALE GENOMIC DNA]</scope>
    <source>
        <strain evidence="3">ADI127-7</strain>
    </source>
</reference>
<feature type="region of interest" description="Disordered" evidence="1">
    <location>
        <begin position="1"/>
        <end position="26"/>
    </location>
</feature>
<organism evidence="2 3">
    <name type="scientific">Actinoalloteichus fjordicus</name>
    <dbReference type="NCBI Taxonomy" id="1612552"/>
    <lineage>
        <taxon>Bacteria</taxon>
        <taxon>Bacillati</taxon>
        <taxon>Actinomycetota</taxon>
        <taxon>Actinomycetes</taxon>
        <taxon>Pseudonocardiales</taxon>
        <taxon>Pseudonocardiaceae</taxon>
        <taxon>Actinoalloteichus</taxon>
    </lineage>
</organism>
<dbReference type="EMBL" id="CP016076">
    <property type="protein sequence ID" value="APU12261.1"/>
    <property type="molecule type" value="Genomic_DNA"/>
</dbReference>
<name>A0AAC9PPV8_9PSEU</name>
<feature type="compositionally biased region" description="Basic and acidic residues" evidence="1">
    <location>
        <begin position="1"/>
        <end position="11"/>
    </location>
</feature>
<protein>
    <recommendedName>
        <fullName evidence="4">Glycolipid-binding domain-containing protein</fullName>
    </recommendedName>
</protein>
<dbReference type="KEGG" id="acad:UA74_00835"/>
<dbReference type="Pfam" id="PF06475">
    <property type="entry name" value="Glycolipid_bind"/>
    <property type="match status" value="1"/>
</dbReference>
<dbReference type="InterPro" id="IPR009467">
    <property type="entry name" value="Glycolipid-bd_prot_put"/>
</dbReference>
<dbReference type="SUPFAM" id="SSF159275">
    <property type="entry name" value="PA1994-like"/>
    <property type="match status" value="1"/>
</dbReference>
<evidence type="ECO:0008006" key="4">
    <source>
        <dbReference type="Google" id="ProtNLM"/>
    </source>
</evidence>
<dbReference type="Proteomes" id="UP000185511">
    <property type="component" value="Chromosome"/>
</dbReference>
<evidence type="ECO:0000256" key="1">
    <source>
        <dbReference type="SAM" id="MobiDB-lite"/>
    </source>
</evidence>